<organism evidence="2">
    <name type="scientific">Sinorhizobium fredii (strain NBRC 101917 / NGR234)</name>
    <dbReference type="NCBI Taxonomy" id="394"/>
    <lineage>
        <taxon>Bacteria</taxon>
        <taxon>Pseudomonadati</taxon>
        <taxon>Pseudomonadota</taxon>
        <taxon>Alphaproteobacteria</taxon>
        <taxon>Hyphomicrobiales</taxon>
        <taxon>Rhizobiaceae</taxon>
        <taxon>Sinorhizobium/Ensifer group</taxon>
        <taxon>Sinorhizobium</taxon>
    </lineage>
</organism>
<gene>
    <name evidence="2" type="ORF">RNGR00147</name>
</gene>
<reference evidence="2" key="1">
    <citation type="journal article" date="2004" name="J. Bacteriol.">
        <title>An evolutionary hot spot: the pNGR234b replicon of Rhizobium sp. strain NGR234.</title>
        <authorList>
            <person name="Streit W.R."/>
            <person name="Schmitz R.A."/>
            <person name="Perret X."/>
            <person name="Staehelin C."/>
            <person name="Deakin W.J."/>
            <person name="Raasch C."/>
            <person name="Liesegang H."/>
            <person name="Broughton W.J."/>
        </authorList>
    </citation>
    <scope>NUCLEOTIDE SEQUENCE</scope>
    <source>
        <strain evidence="2">NGR234</strain>
        <plasmid evidence="2">megaplasmid 2</plasmid>
    </source>
</reference>
<feature type="transmembrane region" description="Helical" evidence="1">
    <location>
        <begin position="21"/>
        <end position="45"/>
    </location>
</feature>
<evidence type="ECO:0008006" key="3">
    <source>
        <dbReference type="Google" id="ProtNLM"/>
    </source>
</evidence>
<feature type="transmembrane region" description="Helical" evidence="1">
    <location>
        <begin position="159"/>
        <end position="183"/>
    </location>
</feature>
<protein>
    <recommendedName>
        <fullName evidence="3">Transmembrane protein</fullName>
    </recommendedName>
</protein>
<evidence type="ECO:0000256" key="1">
    <source>
        <dbReference type="SAM" id="Phobius"/>
    </source>
</evidence>
<accession>Q6W246</accession>
<proteinExistence type="predicted"/>
<dbReference type="EMBL" id="AY316746">
    <property type="protein sequence ID" value="AAQ87172.1"/>
    <property type="molecule type" value="Genomic_DNA"/>
</dbReference>
<keyword evidence="1" id="KW-0472">Membrane</keyword>
<name>Q6W246_SINFN</name>
<evidence type="ECO:0000313" key="2">
    <source>
        <dbReference type="EMBL" id="AAQ87172.1"/>
    </source>
</evidence>
<feature type="transmembrane region" description="Helical" evidence="1">
    <location>
        <begin position="81"/>
        <end position="106"/>
    </location>
</feature>
<keyword evidence="1" id="KW-1133">Transmembrane helix</keyword>
<feature type="transmembrane region" description="Helical" evidence="1">
    <location>
        <begin position="118"/>
        <end position="139"/>
    </location>
</feature>
<keyword evidence="1" id="KW-0812">Transmembrane</keyword>
<geneLocation type="plasmid" evidence="2">
    <name>megaplasmid 2</name>
</geneLocation>
<dbReference type="AlphaFoldDB" id="Q6W246"/>
<keyword evidence="2" id="KW-0614">Plasmid</keyword>
<sequence length="196" mass="21967">MVENAKFTTILRGENSGIDKYYFGVENIIFSLFVIIGLVCAYIPITSETLAFCAGVNRRVSFLSFRINALNESVEFLGCRFAIVSTASFAVHAFLLIYFFVIFLKFMRSIDGLSFTKLAGSAVVNSIIFLCIVYFLYLMDISIRDPRFPGGMGLMNSRFILFLSAGANLVIAVALANYVALLVRLWRQRGENRKAE</sequence>
<dbReference type="RefSeq" id="WP_032490836.1">
    <property type="nucleotide sequence ID" value="NC_012586.1"/>
</dbReference>